<evidence type="ECO:0000313" key="3">
    <source>
        <dbReference type="Proteomes" id="UP000028524"/>
    </source>
</evidence>
<keyword evidence="1" id="KW-0472">Membrane</keyword>
<keyword evidence="1" id="KW-1133">Transmembrane helix</keyword>
<reference evidence="2 3" key="1">
    <citation type="journal article" date="2014" name="BMC Genomics">
        <title>Comparative genome sequencing reveals chemotype-specific gene clusters in the toxigenic black mold Stachybotrys.</title>
        <authorList>
            <person name="Semeiks J."/>
            <person name="Borek D."/>
            <person name="Otwinowski Z."/>
            <person name="Grishin N.V."/>
        </authorList>
    </citation>
    <scope>NUCLEOTIDE SEQUENCE [LARGE SCALE GENOMIC DNA]</scope>
    <source>
        <strain evidence="2 3">IBT 40285</strain>
    </source>
</reference>
<dbReference type="OrthoDB" id="6499973at2759"/>
<feature type="transmembrane region" description="Helical" evidence="1">
    <location>
        <begin position="116"/>
        <end position="138"/>
    </location>
</feature>
<dbReference type="Gene3D" id="1.20.1250.20">
    <property type="entry name" value="MFS general substrate transporter like domains"/>
    <property type="match status" value="1"/>
</dbReference>
<sequence>MASRLVSSTHFFPTHRPTQRSDPDILEDIDGLDGVTSTTLGPMILFVILNGTSNGGFFSTMPTVVGSVLGSAKLTTVMGMILTNWVGGYLMGAPVAGYILDAYGGVDGGLKAYKPAIYYSMSLAMIAVGLVASVRFRLSPTLLKVLSRFQSKPSPIQALPNMADIVCKLPTRPKPDPHMVRLREDRRLIESSSTKLDSILVPGISENLAV</sequence>
<organism evidence="2 3">
    <name type="scientific">Stachybotrys chlorohalonatus (strain IBT 40285)</name>
    <dbReference type="NCBI Taxonomy" id="1283841"/>
    <lineage>
        <taxon>Eukaryota</taxon>
        <taxon>Fungi</taxon>
        <taxon>Dikarya</taxon>
        <taxon>Ascomycota</taxon>
        <taxon>Pezizomycotina</taxon>
        <taxon>Sordariomycetes</taxon>
        <taxon>Hypocreomycetidae</taxon>
        <taxon>Hypocreales</taxon>
        <taxon>Stachybotryaceae</taxon>
        <taxon>Stachybotrys</taxon>
    </lineage>
</organism>
<dbReference type="InParanoid" id="A0A084Q9D7"/>
<evidence type="ECO:0000256" key="1">
    <source>
        <dbReference type="SAM" id="Phobius"/>
    </source>
</evidence>
<dbReference type="HOGENOM" id="CLU_1310818_0_0_1"/>
<dbReference type="SUPFAM" id="SSF103473">
    <property type="entry name" value="MFS general substrate transporter"/>
    <property type="match status" value="1"/>
</dbReference>
<keyword evidence="1" id="KW-0812">Transmembrane</keyword>
<dbReference type="InterPro" id="IPR036259">
    <property type="entry name" value="MFS_trans_sf"/>
</dbReference>
<evidence type="ECO:0000313" key="2">
    <source>
        <dbReference type="EMBL" id="KFA60572.1"/>
    </source>
</evidence>
<feature type="transmembrane region" description="Helical" evidence="1">
    <location>
        <begin position="81"/>
        <end position="100"/>
    </location>
</feature>
<dbReference type="EMBL" id="KL660911">
    <property type="protein sequence ID" value="KFA60572.1"/>
    <property type="molecule type" value="Genomic_DNA"/>
</dbReference>
<accession>A0A084Q9D7</accession>
<name>A0A084Q9D7_STAC4</name>
<keyword evidence="3" id="KW-1185">Reference proteome</keyword>
<dbReference type="AlphaFoldDB" id="A0A084Q9D7"/>
<protein>
    <recommendedName>
        <fullName evidence="4">Major facilitator superfamily (MFS) profile domain-containing protein</fullName>
    </recommendedName>
</protein>
<dbReference type="Proteomes" id="UP000028524">
    <property type="component" value="Unassembled WGS sequence"/>
</dbReference>
<proteinExistence type="predicted"/>
<evidence type="ECO:0008006" key="4">
    <source>
        <dbReference type="Google" id="ProtNLM"/>
    </source>
</evidence>
<gene>
    <name evidence="2" type="ORF">S40285_07811</name>
</gene>